<dbReference type="InterPro" id="IPR011712">
    <property type="entry name" value="Sig_transdc_His_kin_sub3_dim/P"/>
</dbReference>
<reference evidence="14" key="1">
    <citation type="journal article" date="2019" name="Int. J. Syst. Evol. Microbiol.">
        <title>The Global Catalogue of Microorganisms (GCM) 10K type strain sequencing project: providing services to taxonomists for standard genome sequencing and annotation.</title>
        <authorList>
            <consortium name="The Broad Institute Genomics Platform"/>
            <consortium name="The Broad Institute Genome Sequencing Center for Infectious Disease"/>
            <person name="Wu L."/>
            <person name="Ma J."/>
        </authorList>
    </citation>
    <scope>NUCLEOTIDE SEQUENCE [LARGE SCALE GENOMIC DNA]</scope>
    <source>
        <strain evidence="14">JCM 4855</strain>
    </source>
</reference>
<dbReference type="Gene3D" id="3.30.565.10">
    <property type="entry name" value="Histidine kinase-like ATPase, C-terminal domain"/>
    <property type="match status" value="1"/>
</dbReference>
<keyword evidence="10" id="KW-0812">Transmembrane</keyword>
<dbReference type="CDD" id="cd16917">
    <property type="entry name" value="HATPase_UhpB-NarQ-NarX-like"/>
    <property type="match status" value="1"/>
</dbReference>
<feature type="transmembrane region" description="Helical" evidence="10">
    <location>
        <begin position="133"/>
        <end position="151"/>
    </location>
</feature>
<feature type="coiled-coil region" evidence="9">
    <location>
        <begin position="151"/>
        <end position="178"/>
    </location>
</feature>
<evidence type="ECO:0000259" key="11">
    <source>
        <dbReference type="Pfam" id="PF02518"/>
    </source>
</evidence>
<dbReference type="InterPro" id="IPR036890">
    <property type="entry name" value="HATPase_C_sf"/>
</dbReference>
<proteinExistence type="predicted"/>
<keyword evidence="9" id="KW-0175">Coiled coil</keyword>
<keyword evidence="3" id="KW-0597">Phosphoprotein</keyword>
<evidence type="ECO:0000256" key="5">
    <source>
        <dbReference type="ARBA" id="ARBA00022741"/>
    </source>
</evidence>
<protein>
    <recommendedName>
        <fullName evidence="2">histidine kinase</fullName>
        <ecNumber evidence="2">2.7.13.3</ecNumber>
    </recommendedName>
</protein>
<keyword evidence="10" id="KW-1133">Transmembrane helix</keyword>
<dbReference type="Proteomes" id="UP001596409">
    <property type="component" value="Unassembled WGS sequence"/>
</dbReference>
<keyword evidence="4" id="KW-0808">Transferase</keyword>
<keyword evidence="7" id="KW-0067">ATP-binding</keyword>
<dbReference type="SUPFAM" id="SSF55874">
    <property type="entry name" value="ATPase domain of HSP90 chaperone/DNA topoisomerase II/histidine kinase"/>
    <property type="match status" value="1"/>
</dbReference>
<sequence length="379" mass="39929">MQPRMPRSRAADAAVAGAVGLVVAVGSVRSLFPQDRTESWGATAVCWVLVAVACGALYFWRRWPVAVAAVCIAATGAYYLVSRYDGPLMIAPIVGLYGVAVAGRLKAATALAALVVIGVGAGTVAGNKEINGIAIFMLTGWLVGMVALGAMQHGRRAYAEEEARLRATEERLRVAREVHDVVGHNISMINVQAGAALHRLKKTAPPDDLAMAALEEIRAGSKETLRELRATLGVLRQVDEIAPTAPPPGVDRLGDLADGARRAGLEVRLTTHGKRRPLPAEVDLAAYRIVQESLTNITRHAHGAHAAEVELSYGKRELTVSVTDDGHGGGAGFAEGAGSGLSGLRERARLLGGRFTAGGRPDGGFAVEAVLPYEYRESR</sequence>
<evidence type="ECO:0000313" key="13">
    <source>
        <dbReference type="EMBL" id="MFC7016010.1"/>
    </source>
</evidence>
<evidence type="ECO:0000256" key="1">
    <source>
        <dbReference type="ARBA" id="ARBA00000085"/>
    </source>
</evidence>
<evidence type="ECO:0000256" key="9">
    <source>
        <dbReference type="SAM" id="Coils"/>
    </source>
</evidence>
<dbReference type="RefSeq" id="WP_189880401.1">
    <property type="nucleotide sequence ID" value="NZ_BMWA01000041.1"/>
</dbReference>
<name>A0ABW2EBD3_9ACTN</name>
<keyword evidence="14" id="KW-1185">Reference proteome</keyword>
<evidence type="ECO:0000256" key="3">
    <source>
        <dbReference type="ARBA" id="ARBA00022553"/>
    </source>
</evidence>
<keyword evidence="10" id="KW-0472">Membrane</keyword>
<evidence type="ECO:0000256" key="7">
    <source>
        <dbReference type="ARBA" id="ARBA00022840"/>
    </source>
</evidence>
<dbReference type="Pfam" id="PF02518">
    <property type="entry name" value="HATPase_c"/>
    <property type="match status" value="1"/>
</dbReference>
<keyword evidence="8" id="KW-0902">Two-component regulatory system</keyword>
<comment type="catalytic activity">
    <reaction evidence="1">
        <text>ATP + protein L-histidine = ADP + protein N-phospho-L-histidine.</text>
        <dbReference type="EC" id="2.7.13.3"/>
    </reaction>
</comment>
<gene>
    <name evidence="13" type="ORF">ACFQMH_30790</name>
</gene>
<evidence type="ECO:0000256" key="8">
    <source>
        <dbReference type="ARBA" id="ARBA00023012"/>
    </source>
</evidence>
<dbReference type="GO" id="GO:0016301">
    <property type="term" value="F:kinase activity"/>
    <property type="evidence" value="ECO:0007669"/>
    <property type="project" value="UniProtKB-KW"/>
</dbReference>
<dbReference type="Pfam" id="PF07730">
    <property type="entry name" value="HisKA_3"/>
    <property type="match status" value="1"/>
</dbReference>
<feature type="transmembrane region" description="Helical" evidence="10">
    <location>
        <begin position="65"/>
        <end position="81"/>
    </location>
</feature>
<evidence type="ECO:0000313" key="14">
    <source>
        <dbReference type="Proteomes" id="UP001596409"/>
    </source>
</evidence>
<evidence type="ECO:0000256" key="4">
    <source>
        <dbReference type="ARBA" id="ARBA00022679"/>
    </source>
</evidence>
<accession>A0ABW2EBD3</accession>
<feature type="domain" description="Signal transduction histidine kinase subgroup 3 dimerisation and phosphoacceptor" evidence="12">
    <location>
        <begin position="170"/>
        <end position="239"/>
    </location>
</feature>
<feature type="transmembrane region" description="Helical" evidence="10">
    <location>
        <begin position="40"/>
        <end position="60"/>
    </location>
</feature>
<organism evidence="13 14">
    <name type="scientific">Streptomyces viridiviolaceus</name>
    <dbReference type="NCBI Taxonomy" id="68282"/>
    <lineage>
        <taxon>Bacteria</taxon>
        <taxon>Bacillati</taxon>
        <taxon>Actinomycetota</taxon>
        <taxon>Actinomycetes</taxon>
        <taxon>Kitasatosporales</taxon>
        <taxon>Streptomycetaceae</taxon>
        <taxon>Streptomyces</taxon>
    </lineage>
</organism>
<evidence type="ECO:0000256" key="6">
    <source>
        <dbReference type="ARBA" id="ARBA00022777"/>
    </source>
</evidence>
<evidence type="ECO:0000256" key="2">
    <source>
        <dbReference type="ARBA" id="ARBA00012438"/>
    </source>
</evidence>
<comment type="caution">
    <text evidence="13">The sequence shown here is derived from an EMBL/GenBank/DDBJ whole genome shotgun (WGS) entry which is preliminary data.</text>
</comment>
<dbReference type="PANTHER" id="PTHR24421:SF10">
    <property type="entry name" value="NITRATE_NITRITE SENSOR PROTEIN NARQ"/>
    <property type="match status" value="1"/>
</dbReference>
<feature type="domain" description="Histidine kinase/HSP90-like ATPase" evidence="11">
    <location>
        <begin position="285"/>
        <end position="373"/>
    </location>
</feature>
<dbReference type="PANTHER" id="PTHR24421">
    <property type="entry name" value="NITRATE/NITRITE SENSOR PROTEIN NARX-RELATED"/>
    <property type="match status" value="1"/>
</dbReference>
<keyword evidence="6 13" id="KW-0418">Kinase</keyword>
<evidence type="ECO:0000259" key="12">
    <source>
        <dbReference type="Pfam" id="PF07730"/>
    </source>
</evidence>
<dbReference type="InterPro" id="IPR050482">
    <property type="entry name" value="Sensor_HK_TwoCompSys"/>
</dbReference>
<evidence type="ECO:0000256" key="10">
    <source>
        <dbReference type="SAM" id="Phobius"/>
    </source>
</evidence>
<dbReference type="EMBL" id="JBHSYM010000072">
    <property type="protein sequence ID" value="MFC7016010.1"/>
    <property type="molecule type" value="Genomic_DNA"/>
</dbReference>
<dbReference type="InterPro" id="IPR003594">
    <property type="entry name" value="HATPase_dom"/>
</dbReference>
<dbReference type="EC" id="2.7.13.3" evidence="2"/>
<dbReference type="Gene3D" id="1.20.5.1930">
    <property type="match status" value="1"/>
</dbReference>
<keyword evidence="5" id="KW-0547">Nucleotide-binding</keyword>